<evidence type="ECO:0008006" key="3">
    <source>
        <dbReference type="Google" id="ProtNLM"/>
    </source>
</evidence>
<dbReference type="AlphaFoldDB" id="A0A2T1C0R5"/>
<accession>A0A2T1C0R5</accession>
<dbReference type="OrthoDB" id="532299at2"/>
<reference evidence="1 2" key="1">
    <citation type="submission" date="2018-02" db="EMBL/GenBank/DDBJ databases">
        <authorList>
            <person name="Cohen D.B."/>
            <person name="Kent A.D."/>
        </authorList>
    </citation>
    <scope>NUCLEOTIDE SEQUENCE [LARGE SCALE GENOMIC DNA]</scope>
    <source>
        <strain evidence="1 2">CCAP 1448/3</strain>
    </source>
</reference>
<evidence type="ECO:0000313" key="1">
    <source>
        <dbReference type="EMBL" id="PSB01859.1"/>
    </source>
</evidence>
<name>A0A2T1C0R5_9CYAN</name>
<keyword evidence="2" id="KW-1185">Reference proteome</keyword>
<dbReference type="EMBL" id="PVWJ01000084">
    <property type="protein sequence ID" value="PSB01859.1"/>
    <property type="molecule type" value="Genomic_DNA"/>
</dbReference>
<reference evidence="1 2" key="2">
    <citation type="submission" date="2018-03" db="EMBL/GenBank/DDBJ databases">
        <title>The ancient ancestry and fast evolution of plastids.</title>
        <authorList>
            <person name="Moore K.R."/>
            <person name="Magnabosco C."/>
            <person name="Momper L."/>
            <person name="Gold D.A."/>
            <person name="Bosak T."/>
            <person name="Fournier G.P."/>
        </authorList>
    </citation>
    <scope>NUCLEOTIDE SEQUENCE [LARGE SCALE GENOMIC DNA]</scope>
    <source>
        <strain evidence="1 2">CCAP 1448/3</strain>
    </source>
</reference>
<evidence type="ECO:0000313" key="2">
    <source>
        <dbReference type="Proteomes" id="UP000238762"/>
    </source>
</evidence>
<comment type="caution">
    <text evidence="1">The sequence shown here is derived from an EMBL/GenBank/DDBJ whole genome shotgun (WGS) entry which is preliminary data.</text>
</comment>
<sequence length="76" mass="8577">MTSTKIESSRPAPEQIEHLSPVAARMMLAAFPEHIQAAFQRRAQEINYPVEAVLEMAIAGFLDREALSFVDCQPRY</sequence>
<gene>
    <name evidence="1" type="ORF">C7B64_16135</name>
</gene>
<organism evidence="1 2">
    <name type="scientific">Merismopedia glauca CCAP 1448/3</name>
    <dbReference type="NCBI Taxonomy" id="1296344"/>
    <lineage>
        <taxon>Bacteria</taxon>
        <taxon>Bacillati</taxon>
        <taxon>Cyanobacteriota</taxon>
        <taxon>Cyanophyceae</taxon>
        <taxon>Synechococcales</taxon>
        <taxon>Merismopediaceae</taxon>
        <taxon>Merismopedia</taxon>
    </lineage>
</organism>
<dbReference type="Proteomes" id="UP000238762">
    <property type="component" value="Unassembled WGS sequence"/>
</dbReference>
<protein>
    <recommendedName>
        <fullName evidence="3">CopG family transcriptional regulator</fullName>
    </recommendedName>
</protein>
<proteinExistence type="predicted"/>
<dbReference type="RefSeq" id="WP_106289687.1">
    <property type="nucleotide sequence ID" value="NZ_CAWNTC010000112.1"/>
</dbReference>